<gene>
    <name evidence="3" type="ORF">BC739_004136</name>
</gene>
<dbReference type="Pfam" id="PF12728">
    <property type="entry name" value="HTH_17"/>
    <property type="match status" value="1"/>
</dbReference>
<keyword evidence="4" id="KW-1185">Reference proteome</keyword>
<feature type="compositionally biased region" description="Gly residues" evidence="1">
    <location>
        <begin position="49"/>
        <end position="58"/>
    </location>
</feature>
<proteinExistence type="predicted"/>
<reference evidence="3 4" key="1">
    <citation type="submission" date="2020-08" db="EMBL/GenBank/DDBJ databases">
        <title>Genomic Encyclopedia of Archaeal and Bacterial Type Strains, Phase II (KMG-II): from individual species to whole genera.</title>
        <authorList>
            <person name="Goeker M."/>
        </authorList>
    </citation>
    <scope>NUCLEOTIDE SEQUENCE [LARGE SCALE GENOMIC DNA]</scope>
    <source>
        <strain evidence="3 4">DSM 43850</strain>
    </source>
</reference>
<feature type="compositionally biased region" description="Low complexity" evidence="1">
    <location>
        <begin position="128"/>
        <end position="140"/>
    </location>
</feature>
<organism evidence="3 4">
    <name type="scientific">Kutzneria viridogrisea</name>
    <dbReference type="NCBI Taxonomy" id="47990"/>
    <lineage>
        <taxon>Bacteria</taxon>
        <taxon>Bacillati</taxon>
        <taxon>Actinomycetota</taxon>
        <taxon>Actinomycetes</taxon>
        <taxon>Pseudonocardiales</taxon>
        <taxon>Pseudonocardiaceae</taxon>
        <taxon>Kutzneria</taxon>
    </lineage>
</organism>
<sequence>MTHHGLSTEQDVDPDGFASEPAEPHGTRGSTATTTSPGSCASALPGAPGQPGGTGMPDGAGPSAGEPAGERAGDPVPRLFTPAQAADLLQVPESWLRRRAARRLVPCTFLGKHLRFSRANLDQILADAARPATSTPRAASGTSAAPRRRGHPPARARIDVRRPDPGKRTRSSGT</sequence>
<evidence type="ECO:0000313" key="4">
    <source>
        <dbReference type="Proteomes" id="UP000517916"/>
    </source>
</evidence>
<feature type="compositionally biased region" description="Basic and acidic residues" evidence="1">
    <location>
        <begin position="156"/>
        <end position="167"/>
    </location>
</feature>
<dbReference type="RefSeq" id="WP_182838111.1">
    <property type="nucleotide sequence ID" value="NZ_BAAABQ010000051.1"/>
</dbReference>
<feature type="compositionally biased region" description="Polar residues" evidence="1">
    <location>
        <begin position="28"/>
        <end position="39"/>
    </location>
</feature>
<evidence type="ECO:0000259" key="2">
    <source>
        <dbReference type="Pfam" id="PF12728"/>
    </source>
</evidence>
<evidence type="ECO:0000313" key="3">
    <source>
        <dbReference type="EMBL" id="MBA8926930.1"/>
    </source>
</evidence>
<feature type="domain" description="Helix-turn-helix" evidence="2">
    <location>
        <begin position="79"/>
        <end position="126"/>
    </location>
</feature>
<accession>A0ABR6BJ80</accession>
<feature type="region of interest" description="Disordered" evidence="1">
    <location>
        <begin position="1"/>
        <end position="80"/>
    </location>
</feature>
<dbReference type="Proteomes" id="UP000517916">
    <property type="component" value="Unassembled WGS sequence"/>
</dbReference>
<name>A0ABR6BJ80_9PSEU</name>
<evidence type="ECO:0000256" key="1">
    <source>
        <dbReference type="SAM" id="MobiDB-lite"/>
    </source>
</evidence>
<comment type="caution">
    <text evidence="3">The sequence shown here is derived from an EMBL/GenBank/DDBJ whole genome shotgun (WGS) entry which is preliminary data.</text>
</comment>
<protein>
    <submittedName>
        <fullName evidence="3">Excisionase family DNA binding protein</fullName>
    </submittedName>
</protein>
<feature type="region of interest" description="Disordered" evidence="1">
    <location>
        <begin position="128"/>
        <end position="174"/>
    </location>
</feature>
<dbReference type="EMBL" id="JACJID010000003">
    <property type="protein sequence ID" value="MBA8926930.1"/>
    <property type="molecule type" value="Genomic_DNA"/>
</dbReference>
<dbReference type="InterPro" id="IPR041657">
    <property type="entry name" value="HTH_17"/>
</dbReference>